<comment type="similarity">
    <text evidence="9">Belongs to the GSP H family.</text>
</comment>
<evidence type="ECO:0000313" key="13">
    <source>
        <dbReference type="EMBL" id="SEA98104.1"/>
    </source>
</evidence>
<feature type="domain" description="General secretion pathway GspH" evidence="12">
    <location>
        <begin position="47"/>
        <end position="159"/>
    </location>
</feature>
<dbReference type="GO" id="GO:0015627">
    <property type="term" value="C:type II protein secretion system complex"/>
    <property type="evidence" value="ECO:0007669"/>
    <property type="project" value="InterPro"/>
</dbReference>
<evidence type="ECO:0000313" key="14">
    <source>
        <dbReference type="Proteomes" id="UP000198773"/>
    </source>
</evidence>
<reference evidence="13 14" key="1">
    <citation type="submission" date="2016-10" db="EMBL/GenBank/DDBJ databases">
        <authorList>
            <person name="de Groot N.N."/>
        </authorList>
    </citation>
    <scope>NUCLEOTIDE SEQUENCE [LARGE SCALE GENOMIC DNA]</scope>
    <source>
        <strain evidence="13 14">CGMCC 1.3430</strain>
    </source>
</reference>
<dbReference type="RefSeq" id="WP_091344949.1">
    <property type="nucleotide sequence ID" value="NZ_FNRM01000011.1"/>
</dbReference>
<feature type="transmembrane region" description="Helical" evidence="11">
    <location>
        <begin position="12"/>
        <end position="35"/>
    </location>
</feature>
<keyword evidence="6 11" id="KW-0812">Transmembrane</keyword>
<dbReference type="GO" id="GO:0015628">
    <property type="term" value="P:protein secretion by the type II secretion system"/>
    <property type="evidence" value="ECO:0007669"/>
    <property type="project" value="InterPro"/>
</dbReference>
<protein>
    <recommendedName>
        <fullName evidence="2">Type II secretion system protein H</fullName>
    </recommendedName>
    <alternativeName>
        <fullName evidence="10">General secretion pathway protein H</fullName>
    </alternativeName>
</protein>
<evidence type="ECO:0000256" key="2">
    <source>
        <dbReference type="ARBA" id="ARBA00021549"/>
    </source>
</evidence>
<keyword evidence="4" id="KW-0488">Methylation</keyword>
<keyword evidence="8 11" id="KW-0472">Membrane</keyword>
<evidence type="ECO:0000256" key="3">
    <source>
        <dbReference type="ARBA" id="ARBA00022475"/>
    </source>
</evidence>
<proteinExistence type="inferred from homology"/>
<evidence type="ECO:0000256" key="9">
    <source>
        <dbReference type="ARBA" id="ARBA00025772"/>
    </source>
</evidence>
<dbReference type="InterPro" id="IPR022346">
    <property type="entry name" value="T2SS_GspH"/>
</dbReference>
<dbReference type="NCBIfam" id="TIGR02532">
    <property type="entry name" value="IV_pilin_GFxxxE"/>
    <property type="match status" value="1"/>
</dbReference>
<keyword evidence="14" id="KW-1185">Reference proteome</keyword>
<dbReference type="AlphaFoldDB" id="A0A1H4FLC3"/>
<dbReference type="PROSITE" id="PS00409">
    <property type="entry name" value="PROKAR_NTER_METHYL"/>
    <property type="match status" value="1"/>
</dbReference>
<dbReference type="EMBL" id="FNRM01000011">
    <property type="protein sequence ID" value="SEA98104.1"/>
    <property type="molecule type" value="Genomic_DNA"/>
</dbReference>
<dbReference type="GO" id="GO:0005886">
    <property type="term" value="C:plasma membrane"/>
    <property type="evidence" value="ECO:0007669"/>
    <property type="project" value="UniProtKB-SubCell"/>
</dbReference>
<dbReference type="Proteomes" id="UP000198773">
    <property type="component" value="Unassembled WGS sequence"/>
</dbReference>
<dbReference type="Gene3D" id="3.55.40.10">
    <property type="entry name" value="minor pseudopilin epsh domain"/>
    <property type="match status" value="1"/>
</dbReference>
<dbReference type="SUPFAM" id="SSF54523">
    <property type="entry name" value="Pili subunits"/>
    <property type="match status" value="1"/>
</dbReference>
<evidence type="ECO:0000256" key="10">
    <source>
        <dbReference type="ARBA" id="ARBA00030775"/>
    </source>
</evidence>
<keyword evidence="7 11" id="KW-1133">Transmembrane helix</keyword>
<comment type="subcellular location">
    <subcellularLocation>
        <location evidence="1">Cell inner membrane</location>
        <topology evidence="1">Single-pass membrane protein</topology>
    </subcellularLocation>
</comment>
<dbReference type="InterPro" id="IPR012902">
    <property type="entry name" value="N_methyl_site"/>
</dbReference>
<evidence type="ECO:0000256" key="8">
    <source>
        <dbReference type="ARBA" id="ARBA00023136"/>
    </source>
</evidence>
<evidence type="ECO:0000256" key="6">
    <source>
        <dbReference type="ARBA" id="ARBA00022692"/>
    </source>
</evidence>
<organism evidence="13 14">
    <name type="scientific">Alkalimonas amylolytica</name>
    <dbReference type="NCBI Taxonomy" id="152573"/>
    <lineage>
        <taxon>Bacteria</taxon>
        <taxon>Pseudomonadati</taxon>
        <taxon>Pseudomonadota</taxon>
        <taxon>Gammaproteobacteria</taxon>
        <taxon>Alkalimonas</taxon>
    </lineage>
</organism>
<evidence type="ECO:0000256" key="7">
    <source>
        <dbReference type="ARBA" id="ARBA00022989"/>
    </source>
</evidence>
<keyword evidence="5" id="KW-0997">Cell inner membrane</keyword>
<evidence type="ECO:0000256" key="11">
    <source>
        <dbReference type="SAM" id="Phobius"/>
    </source>
</evidence>
<name>A0A1H4FLC3_ALKAM</name>
<keyword evidence="3" id="KW-1003">Cell membrane</keyword>
<accession>A0A1H4FLC3</accession>
<evidence type="ECO:0000256" key="1">
    <source>
        <dbReference type="ARBA" id="ARBA00004377"/>
    </source>
</evidence>
<dbReference type="OrthoDB" id="6039229at2"/>
<dbReference type="STRING" id="152573.SAMN04488051_11159"/>
<evidence type="ECO:0000259" key="12">
    <source>
        <dbReference type="Pfam" id="PF12019"/>
    </source>
</evidence>
<sequence>MLAVEPGKETGFTLIELMVTVAVMAIVLTVAVPAFTNLINSNRLTSQANELLSTLSFARSEAIRRNADVIFCHSQDGTSCTAPAGGNWQGWIVFANADPSTILATGRLHNQLRVLSSSNLSNAAFSLRYNAQGFIRQAGNNNLLSGTIRMCHPSGNPEQNVRDVRFISGGRATVSSASSAACASPDN</sequence>
<dbReference type="Pfam" id="PF12019">
    <property type="entry name" value="GspH"/>
    <property type="match status" value="1"/>
</dbReference>
<gene>
    <name evidence="13" type="ORF">SAMN04488051_11159</name>
</gene>
<evidence type="ECO:0000256" key="5">
    <source>
        <dbReference type="ARBA" id="ARBA00022519"/>
    </source>
</evidence>
<dbReference type="InterPro" id="IPR045584">
    <property type="entry name" value="Pilin-like"/>
</dbReference>
<evidence type="ECO:0000256" key="4">
    <source>
        <dbReference type="ARBA" id="ARBA00022481"/>
    </source>
</evidence>
<dbReference type="Pfam" id="PF07963">
    <property type="entry name" value="N_methyl"/>
    <property type="match status" value="1"/>
</dbReference>